<comment type="similarity">
    <text evidence="1">Belongs to the YciI family.</text>
</comment>
<comment type="caution">
    <text evidence="3">The sequence shown here is derived from an EMBL/GenBank/DDBJ whole genome shotgun (WGS) entry which is preliminary data.</text>
</comment>
<dbReference type="EMBL" id="LFJJ01000120">
    <property type="protein sequence ID" value="KND59536.1"/>
    <property type="molecule type" value="Genomic_DNA"/>
</dbReference>
<dbReference type="PATRIC" id="fig|242163.4.peg.838"/>
<dbReference type="PANTHER" id="PTHR35174">
    <property type="entry name" value="BLL7171 PROTEIN-RELATED"/>
    <property type="match status" value="1"/>
</dbReference>
<dbReference type="Proteomes" id="UP000036959">
    <property type="component" value="Unassembled WGS sequence"/>
</dbReference>
<dbReference type="OrthoDB" id="9807535at2"/>
<feature type="domain" description="YCII-related" evidence="2">
    <location>
        <begin position="15"/>
        <end position="112"/>
    </location>
</feature>
<dbReference type="SUPFAM" id="SSF54909">
    <property type="entry name" value="Dimeric alpha+beta barrel"/>
    <property type="match status" value="1"/>
</dbReference>
<keyword evidence="4" id="KW-1185">Reference proteome</keyword>
<dbReference type="Gene3D" id="3.30.70.1060">
    <property type="entry name" value="Dimeric alpha+beta barrel"/>
    <property type="match status" value="1"/>
</dbReference>
<gene>
    <name evidence="3" type="ORF">BVER_01287</name>
</gene>
<dbReference type="Pfam" id="PF03795">
    <property type="entry name" value="YCII"/>
    <property type="match status" value="1"/>
</dbReference>
<evidence type="ECO:0000313" key="3">
    <source>
        <dbReference type="EMBL" id="KND59536.1"/>
    </source>
</evidence>
<evidence type="ECO:0000313" key="4">
    <source>
        <dbReference type="Proteomes" id="UP000036959"/>
    </source>
</evidence>
<evidence type="ECO:0000256" key="1">
    <source>
        <dbReference type="ARBA" id="ARBA00007689"/>
    </source>
</evidence>
<reference evidence="4" key="1">
    <citation type="submission" date="2015-06" db="EMBL/GenBank/DDBJ databases">
        <title>Comparative genomics of Burkholderia leaf nodule symbionts.</title>
        <authorList>
            <person name="Carlier A."/>
            <person name="Eberl L."/>
            <person name="Pinto-Carbo M."/>
        </authorList>
    </citation>
    <scope>NUCLEOTIDE SEQUENCE [LARGE SCALE GENOMIC DNA]</scope>
    <source>
        <strain evidence="4">UZHbot4</strain>
    </source>
</reference>
<sequence length="117" mass="12868">MSYLLLVVEPVEQRASRTQEEGREAYRQMGEFADGLRARGLLQACESLTSLKDATRVAGTNDALRITDGPFAEAKEMIGGFFLLSCESREEAVAIAAECPAANWCTIEVRKIGPCYF</sequence>
<accession>A0A0L0MB90</accession>
<protein>
    <submittedName>
        <fullName evidence="3">PhnB protein</fullName>
    </submittedName>
</protein>
<dbReference type="InterPro" id="IPR005545">
    <property type="entry name" value="YCII"/>
</dbReference>
<dbReference type="InterPro" id="IPR011008">
    <property type="entry name" value="Dimeric_a/b-barrel"/>
</dbReference>
<organism evidence="3 4">
    <name type="scientific">Candidatus Burkholderia verschuerenii</name>
    <dbReference type="NCBI Taxonomy" id="242163"/>
    <lineage>
        <taxon>Bacteria</taxon>
        <taxon>Pseudomonadati</taxon>
        <taxon>Pseudomonadota</taxon>
        <taxon>Betaproteobacteria</taxon>
        <taxon>Burkholderiales</taxon>
        <taxon>Burkholderiaceae</taxon>
        <taxon>Burkholderia</taxon>
    </lineage>
</organism>
<name>A0A0L0MB90_9BURK</name>
<dbReference type="PANTHER" id="PTHR35174:SF3">
    <property type="entry name" value="BLL7171 PROTEIN"/>
    <property type="match status" value="1"/>
</dbReference>
<dbReference type="AlphaFoldDB" id="A0A0L0MB90"/>
<proteinExistence type="inferred from homology"/>
<evidence type="ECO:0000259" key="2">
    <source>
        <dbReference type="Pfam" id="PF03795"/>
    </source>
</evidence>
<dbReference type="RefSeq" id="WP_050454616.1">
    <property type="nucleotide sequence ID" value="NZ_LFJJ01000120.1"/>
</dbReference>